<gene>
    <name evidence="3" type="ORF">SAMN05444004_102254</name>
</gene>
<sequence>MKVYFAILAALMPLSALAAGTAPPVKTKTSEDCTGSQIYDAESKTCVDSGDSRLNDAERIEGARELASFGRANDALRVLATLEDPTTPDALTLRGYATRKGGDFQAGVAFYHAAIKIDPENWQARSYLAQGLLEEGDRAGAEAQLCLIRAGGGRGTWPEISLVQALGGDSTY</sequence>
<evidence type="ECO:0000313" key="4">
    <source>
        <dbReference type="Proteomes" id="UP000198914"/>
    </source>
</evidence>
<name>A0A1H3LMT4_9RHOB</name>
<dbReference type="InterPro" id="IPR019734">
    <property type="entry name" value="TPR_rpt"/>
</dbReference>
<keyword evidence="1" id="KW-0802">TPR repeat</keyword>
<protein>
    <submittedName>
        <fullName evidence="3">Uncharacterized protein</fullName>
    </submittedName>
</protein>
<reference evidence="4" key="1">
    <citation type="submission" date="2016-10" db="EMBL/GenBank/DDBJ databases">
        <authorList>
            <person name="Varghese N."/>
            <person name="Submissions S."/>
        </authorList>
    </citation>
    <scope>NUCLEOTIDE SEQUENCE [LARGE SCALE GENOMIC DNA]</scope>
    <source>
        <strain evidence="4">DSM 100420</strain>
    </source>
</reference>
<keyword evidence="2" id="KW-0732">Signal</keyword>
<feature type="repeat" description="TPR" evidence="1">
    <location>
        <begin position="88"/>
        <end position="121"/>
    </location>
</feature>
<dbReference type="EMBL" id="FNPX01000002">
    <property type="protein sequence ID" value="SDY65656.1"/>
    <property type="molecule type" value="Genomic_DNA"/>
</dbReference>
<dbReference type="AlphaFoldDB" id="A0A1H3LMT4"/>
<feature type="signal peptide" evidence="2">
    <location>
        <begin position="1"/>
        <end position="18"/>
    </location>
</feature>
<evidence type="ECO:0000256" key="2">
    <source>
        <dbReference type="SAM" id="SignalP"/>
    </source>
</evidence>
<dbReference type="OrthoDB" id="8592798at2"/>
<dbReference type="RefSeq" id="WP_092642756.1">
    <property type="nucleotide sequence ID" value="NZ_FNPX01000002.1"/>
</dbReference>
<organism evidence="3 4">
    <name type="scientific">Jannaschia faecimaris</name>
    <dbReference type="NCBI Taxonomy" id="1244108"/>
    <lineage>
        <taxon>Bacteria</taxon>
        <taxon>Pseudomonadati</taxon>
        <taxon>Pseudomonadota</taxon>
        <taxon>Alphaproteobacteria</taxon>
        <taxon>Rhodobacterales</taxon>
        <taxon>Roseobacteraceae</taxon>
        <taxon>Jannaschia</taxon>
    </lineage>
</organism>
<evidence type="ECO:0000256" key="1">
    <source>
        <dbReference type="PROSITE-ProRule" id="PRU00339"/>
    </source>
</evidence>
<dbReference type="PROSITE" id="PS50005">
    <property type="entry name" value="TPR"/>
    <property type="match status" value="1"/>
</dbReference>
<evidence type="ECO:0000313" key="3">
    <source>
        <dbReference type="EMBL" id="SDY65656.1"/>
    </source>
</evidence>
<dbReference type="InterPro" id="IPR011990">
    <property type="entry name" value="TPR-like_helical_dom_sf"/>
</dbReference>
<feature type="chain" id="PRO_5011759524" evidence="2">
    <location>
        <begin position="19"/>
        <end position="172"/>
    </location>
</feature>
<dbReference type="Gene3D" id="1.25.40.10">
    <property type="entry name" value="Tetratricopeptide repeat domain"/>
    <property type="match status" value="1"/>
</dbReference>
<dbReference type="STRING" id="1244108.SAMN05444004_102254"/>
<keyword evidence="4" id="KW-1185">Reference proteome</keyword>
<accession>A0A1H3LMT4</accession>
<dbReference type="SUPFAM" id="SSF48452">
    <property type="entry name" value="TPR-like"/>
    <property type="match status" value="1"/>
</dbReference>
<dbReference type="Proteomes" id="UP000198914">
    <property type="component" value="Unassembled WGS sequence"/>
</dbReference>
<proteinExistence type="predicted"/>